<feature type="transmembrane region" description="Helical" evidence="8">
    <location>
        <begin position="205"/>
        <end position="228"/>
    </location>
</feature>
<dbReference type="InterPro" id="IPR005829">
    <property type="entry name" value="Sugar_transporter_CS"/>
</dbReference>
<keyword evidence="4 8" id="KW-0812">Transmembrane</keyword>
<feature type="transmembrane region" description="Helical" evidence="8">
    <location>
        <begin position="44"/>
        <end position="63"/>
    </location>
</feature>
<keyword evidence="11" id="KW-1185">Reference proteome</keyword>
<feature type="transmembrane region" description="Helical" evidence="8">
    <location>
        <begin position="471"/>
        <end position="489"/>
    </location>
</feature>
<dbReference type="GO" id="GO:0005886">
    <property type="term" value="C:plasma membrane"/>
    <property type="evidence" value="ECO:0007669"/>
    <property type="project" value="UniProtKB-ARBA"/>
</dbReference>
<feature type="transmembrane region" description="Helical" evidence="8">
    <location>
        <begin position="14"/>
        <end position="32"/>
    </location>
</feature>
<keyword evidence="3 7" id="KW-0813">Transport</keyword>
<keyword evidence="5 8" id="KW-1133">Transmembrane helix</keyword>
<organism evidence="10 11">
    <name type="scientific">Saitoella complicata (strain BCRC 22490 / CBS 7301 / JCM 7358 / NBRC 10748 / NRRL Y-17804)</name>
    <dbReference type="NCBI Taxonomy" id="698492"/>
    <lineage>
        <taxon>Eukaryota</taxon>
        <taxon>Fungi</taxon>
        <taxon>Dikarya</taxon>
        <taxon>Ascomycota</taxon>
        <taxon>Taphrinomycotina</taxon>
        <taxon>Taphrinomycotina incertae sedis</taxon>
        <taxon>Saitoella</taxon>
    </lineage>
</organism>
<feature type="transmembrane region" description="Helical" evidence="8">
    <location>
        <begin position="306"/>
        <end position="329"/>
    </location>
</feature>
<dbReference type="PRINTS" id="PR00171">
    <property type="entry name" value="SUGRTRNSPORT"/>
</dbReference>
<feature type="transmembrane region" description="Helical" evidence="8">
    <location>
        <begin position="370"/>
        <end position="392"/>
    </location>
</feature>
<dbReference type="Pfam" id="PF00083">
    <property type="entry name" value="Sugar_tr"/>
    <property type="match status" value="1"/>
</dbReference>
<dbReference type="InterPro" id="IPR050360">
    <property type="entry name" value="MFS_Sugar_Transporters"/>
</dbReference>
<feature type="domain" description="Major facilitator superfamily (MFS) profile" evidence="9">
    <location>
        <begin position="18"/>
        <end position="493"/>
    </location>
</feature>
<evidence type="ECO:0000256" key="7">
    <source>
        <dbReference type="RuleBase" id="RU003346"/>
    </source>
</evidence>
<dbReference type="FunFam" id="1.20.1250.20:FF:000090">
    <property type="entry name" value="MFS sugar transporter, putative"/>
    <property type="match status" value="1"/>
</dbReference>
<comment type="subcellular location">
    <subcellularLocation>
        <location evidence="1">Membrane</location>
        <topology evidence="1">Multi-pass membrane protein</topology>
    </subcellularLocation>
</comment>
<dbReference type="NCBIfam" id="TIGR00879">
    <property type="entry name" value="SP"/>
    <property type="match status" value="1"/>
</dbReference>
<dbReference type="STRING" id="698492.A0A0E9NPX9"/>
<comment type="similarity">
    <text evidence="2 7">Belongs to the major facilitator superfamily. Sugar transporter (TC 2.A.1.1) family.</text>
</comment>
<dbReference type="PANTHER" id="PTHR48022">
    <property type="entry name" value="PLASTIDIC GLUCOSE TRANSPORTER 4"/>
    <property type="match status" value="1"/>
</dbReference>
<name>A0A0E9NPX9_SAICN</name>
<dbReference type="PANTHER" id="PTHR48022:SF78">
    <property type="entry name" value="MONOSACCHARIDE TRANSPORTER, PUTATIVE (AFU_ORTHOLOGUE AFUA_2G02110)-RELATED"/>
    <property type="match status" value="1"/>
</dbReference>
<dbReference type="AlphaFoldDB" id="A0A0E9NPX9"/>
<dbReference type="Gene3D" id="1.20.1250.20">
    <property type="entry name" value="MFS general substrate transporter like domains"/>
    <property type="match status" value="1"/>
</dbReference>
<reference evidence="10 11" key="1">
    <citation type="journal article" date="2011" name="J. Gen. Appl. Microbiol.">
        <title>Draft genome sequencing of the enigmatic yeast Saitoella complicata.</title>
        <authorList>
            <person name="Nishida H."/>
            <person name="Hamamoto M."/>
            <person name="Sugiyama J."/>
        </authorList>
    </citation>
    <scope>NUCLEOTIDE SEQUENCE [LARGE SCALE GENOMIC DNA]</scope>
    <source>
        <strain evidence="10 11">NRRL Y-17804</strain>
    </source>
</reference>
<protein>
    <recommendedName>
        <fullName evidence="9">Major facilitator superfamily (MFS) profile domain-containing protein</fullName>
    </recommendedName>
</protein>
<feature type="transmembrane region" description="Helical" evidence="8">
    <location>
        <begin position="442"/>
        <end position="465"/>
    </location>
</feature>
<dbReference type="PROSITE" id="PS50850">
    <property type="entry name" value="MFS"/>
    <property type="match status" value="1"/>
</dbReference>
<evidence type="ECO:0000256" key="4">
    <source>
        <dbReference type="ARBA" id="ARBA00022692"/>
    </source>
</evidence>
<accession>A0A0E9NPX9</accession>
<dbReference type="InterPro" id="IPR036259">
    <property type="entry name" value="MFS_trans_sf"/>
</dbReference>
<evidence type="ECO:0000256" key="5">
    <source>
        <dbReference type="ARBA" id="ARBA00022989"/>
    </source>
</evidence>
<reference evidence="10 11" key="2">
    <citation type="journal article" date="2014" name="J. Gen. Appl. Microbiol.">
        <title>The early diverging ascomycetous budding yeast Saitoella complicata has three histone deacetylases belonging to the Clr6, Hos2, and Rpd3 lineages.</title>
        <authorList>
            <person name="Nishida H."/>
            <person name="Matsumoto T."/>
            <person name="Kondo S."/>
            <person name="Hamamoto M."/>
            <person name="Yoshikawa H."/>
        </authorList>
    </citation>
    <scope>NUCLEOTIDE SEQUENCE [LARGE SCALE GENOMIC DNA]</scope>
    <source>
        <strain evidence="10 11">NRRL Y-17804</strain>
    </source>
</reference>
<keyword evidence="6 8" id="KW-0472">Membrane</keyword>
<evidence type="ECO:0000256" key="1">
    <source>
        <dbReference type="ARBA" id="ARBA00004141"/>
    </source>
</evidence>
<dbReference type="InterPro" id="IPR020846">
    <property type="entry name" value="MFS_dom"/>
</dbReference>
<comment type="caution">
    <text evidence="10">The sequence shown here is derived from an EMBL/GenBank/DDBJ whole genome shotgun (WGS) entry which is preliminary data.</text>
</comment>
<dbReference type="InterPro" id="IPR003663">
    <property type="entry name" value="Sugar/inositol_transpt"/>
</dbReference>
<evidence type="ECO:0000256" key="3">
    <source>
        <dbReference type="ARBA" id="ARBA00022448"/>
    </source>
</evidence>
<sequence>MIRGFWRRLSGKHLLALLNIVAALAINFEGLAQGPLKLHSHSSLPSFFLLTYIWVGVMGSVNVSPEYIERMQLGSNGVVHDPTRQGGIVCIYYLGALFGGFWAGHVADKYGRIKGILAGCFWCIIGAALQSAAQNLNMMLCARVITGVGVGYLMCIVPAWSAEIAAAHSRGKFITITFLANFIGITTASWLGYGISHSDIGGGQFRWRFVLAFQMLPCFPLALGVLLLPESPRWLIKMGRKEEALEIIAKLRGNDNPDHPVARAEFDEIVTMVELENKDQNISYWRMFLGTDSGDIHLARRIQLSFWLQVMMQYGTGIAAVVIYSATIFRTAGFDDDKSNWLSALCNTVGIFGTAVAAFTLDKVGRRRTLFWGAVVLAIIHFAIGGLSRAAINQPQNAAALGTGAAACVFIYLFFFSSTWLMIPFIYPTEIFPTHLRAKGNAFGVAGWAVGFGGGSLLVPIMFAGIGEKTFYVFGAAMFAWIPVIYVFFPETAKRSLESVDMLFASKSPFTWDEEKEYARRVEELRIRMAERGEKPLGGRDVEGLGKMSVVHEENVSEASSK</sequence>
<dbReference type="SUPFAM" id="SSF103473">
    <property type="entry name" value="MFS general substrate transporter"/>
    <property type="match status" value="1"/>
</dbReference>
<feature type="transmembrane region" description="Helical" evidence="8">
    <location>
        <begin position="341"/>
        <end position="361"/>
    </location>
</feature>
<evidence type="ECO:0000256" key="8">
    <source>
        <dbReference type="SAM" id="Phobius"/>
    </source>
</evidence>
<dbReference type="EMBL" id="BACD03000046">
    <property type="protein sequence ID" value="GAO51480.1"/>
    <property type="molecule type" value="Genomic_DNA"/>
</dbReference>
<dbReference type="OMA" id="WLMIPFI"/>
<dbReference type="InterPro" id="IPR005828">
    <property type="entry name" value="MFS_sugar_transport-like"/>
</dbReference>
<dbReference type="GO" id="GO:0005351">
    <property type="term" value="F:carbohydrate:proton symporter activity"/>
    <property type="evidence" value="ECO:0007669"/>
    <property type="project" value="TreeGrafter"/>
</dbReference>
<feature type="transmembrane region" description="Helical" evidence="8">
    <location>
        <begin position="398"/>
        <end position="421"/>
    </location>
</feature>
<evidence type="ECO:0000313" key="11">
    <source>
        <dbReference type="Proteomes" id="UP000033140"/>
    </source>
</evidence>
<evidence type="ECO:0000256" key="2">
    <source>
        <dbReference type="ARBA" id="ARBA00010992"/>
    </source>
</evidence>
<dbReference type="Proteomes" id="UP000033140">
    <property type="component" value="Unassembled WGS sequence"/>
</dbReference>
<feature type="transmembrane region" description="Helical" evidence="8">
    <location>
        <begin position="115"/>
        <end position="132"/>
    </location>
</feature>
<proteinExistence type="inferred from homology"/>
<feature type="transmembrane region" description="Helical" evidence="8">
    <location>
        <begin position="173"/>
        <end position="193"/>
    </location>
</feature>
<reference evidence="10 11" key="3">
    <citation type="journal article" date="2015" name="Genome Announc.">
        <title>Draft Genome Sequence of the Archiascomycetous Yeast Saitoella complicata.</title>
        <authorList>
            <person name="Yamauchi K."/>
            <person name="Kondo S."/>
            <person name="Hamamoto M."/>
            <person name="Takahashi Y."/>
            <person name="Ogura Y."/>
            <person name="Hayashi T."/>
            <person name="Nishida H."/>
        </authorList>
    </citation>
    <scope>NUCLEOTIDE SEQUENCE [LARGE SCALE GENOMIC DNA]</scope>
    <source>
        <strain evidence="10 11">NRRL Y-17804</strain>
    </source>
</reference>
<evidence type="ECO:0000313" key="10">
    <source>
        <dbReference type="EMBL" id="GAO51480.1"/>
    </source>
</evidence>
<evidence type="ECO:0000259" key="9">
    <source>
        <dbReference type="PROSITE" id="PS50850"/>
    </source>
</evidence>
<dbReference type="PROSITE" id="PS00216">
    <property type="entry name" value="SUGAR_TRANSPORT_1"/>
    <property type="match status" value="1"/>
</dbReference>
<feature type="transmembrane region" description="Helical" evidence="8">
    <location>
        <begin position="144"/>
        <end position="161"/>
    </location>
</feature>
<feature type="transmembrane region" description="Helical" evidence="8">
    <location>
        <begin position="83"/>
        <end position="103"/>
    </location>
</feature>
<gene>
    <name evidence="10" type="ORF">G7K_5580-t1</name>
</gene>
<evidence type="ECO:0000256" key="6">
    <source>
        <dbReference type="ARBA" id="ARBA00023136"/>
    </source>
</evidence>